<organism evidence="1 2">
    <name type="scientific">Haloarcula onubensis</name>
    <dbReference type="NCBI Taxonomy" id="2950539"/>
    <lineage>
        <taxon>Archaea</taxon>
        <taxon>Methanobacteriati</taxon>
        <taxon>Methanobacteriota</taxon>
        <taxon>Stenosarchaea group</taxon>
        <taxon>Halobacteria</taxon>
        <taxon>Halobacteriales</taxon>
        <taxon>Haloarculaceae</taxon>
        <taxon>Haloarcula</taxon>
    </lineage>
</organism>
<proteinExistence type="predicted"/>
<evidence type="ECO:0000313" key="1">
    <source>
        <dbReference type="EMBL" id="MDS0284044.1"/>
    </source>
</evidence>
<dbReference type="Proteomes" id="UP001268864">
    <property type="component" value="Unassembled WGS sequence"/>
</dbReference>
<accession>A0ABU2FUD2</accession>
<evidence type="ECO:0000313" key="2">
    <source>
        <dbReference type="Proteomes" id="UP001268864"/>
    </source>
</evidence>
<dbReference type="RefSeq" id="WP_310901791.1">
    <property type="nucleotide sequence ID" value="NZ_JAMQOS010000007.1"/>
</dbReference>
<keyword evidence="2" id="KW-1185">Reference proteome</keyword>
<sequence>MPPATFFYEQNEAVEQLAAGEDAIFESRTPFLVFAASVGYNRDHWVENHDEDGEMRWNYIGQNKRLAMITAALAYAHTEDPDAISDPEMQINVLTSFAAGGARILKREVVDEPGRNLDNLITFIQDHREAKATEERVGVLEQIENEVSSFRSSE</sequence>
<reference evidence="1 2" key="1">
    <citation type="submission" date="2022-06" db="EMBL/GenBank/DDBJ databases">
        <title>Halomicroarcula sp. a new haloarchaeum isolate from saline soil.</title>
        <authorList>
            <person name="Strakova D."/>
            <person name="Galisteo C."/>
            <person name="Sanchez-Porro C."/>
            <person name="Ventosa A."/>
        </authorList>
    </citation>
    <scope>NUCLEOTIDE SEQUENCE [LARGE SCALE GENOMIC DNA]</scope>
    <source>
        <strain evidence="1 2">S3CR25-11</strain>
    </source>
</reference>
<dbReference type="EMBL" id="JAMQOS010000007">
    <property type="protein sequence ID" value="MDS0284044.1"/>
    <property type="molecule type" value="Genomic_DNA"/>
</dbReference>
<comment type="caution">
    <text evidence="1">The sequence shown here is derived from an EMBL/GenBank/DDBJ whole genome shotgun (WGS) entry which is preliminary data.</text>
</comment>
<name>A0ABU2FUD2_9EURY</name>
<protein>
    <submittedName>
        <fullName evidence="1">Uncharacterized protein</fullName>
    </submittedName>
</protein>
<gene>
    <name evidence="1" type="ORF">NDI86_18165</name>
</gene>